<reference evidence="1" key="1">
    <citation type="submission" date="2021-06" db="EMBL/GenBank/DDBJ databases">
        <authorList>
            <person name="Kallberg Y."/>
            <person name="Tangrot J."/>
            <person name="Rosling A."/>
        </authorList>
    </citation>
    <scope>NUCLEOTIDE SEQUENCE</scope>
    <source>
        <strain evidence="1">CL356</strain>
    </source>
</reference>
<dbReference type="EMBL" id="CAJVPT010052915">
    <property type="protein sequence ID" value="CAG8750521.1"/>
    <property type="molecule type" value="Genomic_DNA"/>
</dbReference>
<accession>A0ACA9QGP4</accession>
<keyword evidence="2" id="KW-1185">Reference proteome</keyword>
<name>A0ACA9QGP4_9GLOM</name>
<comment type="caution">
    <text evidence="1">The sequence shown here is derived from an EMBL/GenBank/DDBJ whole genome shotgun (WGS) entry which is preliminary data.</text>
</comment>
<proteinExistence type="predicted"/>
<protein>
    <submittedName>
        <fullName evidence="1">14887_t:CDS:1</fullName>
    </submittedName>
</protein>
<dbReference type="Proteomes" id="UP000789525">
    <property type="component" value="Unassembled WGS sequence"/>
</dbReference>
<feature type="non-terminal residue" evidence="1">
    <location>
        <position position="1"/>
    </location>
</feature>
<organism evidence="1 2">
    <name type="scientific">Acaulospora colombiana</name>
    <dbReference type="NCBI Taxonomy" id="27376"/>
    <lineage>
        <taxon>Eukaryota</taxon>
        <taxon>Fungi</taxon>
        <taxon>Fungi incertae sedis</taxon>
        <taxon>Mucoromycota</taxon>
        <taxon>Glomeromycotina</taxon>
        <taxon>Glomeromycetes</taxon>
        <taxon>Diversisporales</taxon>
        <taxon>Acaulosporaceae</taxon>
        <taxon>Acaulospora</taxon>
    </lineage>
</organism>
<evidence type="ECO:0000313" key="1">
    <source>
        <dbReference type="EMBL" id="CAG8750521.1"/>
    </source>
</evidence>
<feature type="non-terminal residue" evidence="1">
    <location>
        <position position="79"/>
    </location>
</feature>
<sequence>EGDRPDPRKAAEALHMAIQKVRQQPRVQLTDWIPFVHLGIYGVSPREPRHKTNLVQDPFLVIFEARSSAERHLRCGGTG</sequence>
<evidence type="ECO:0000313" key="2">
    <source>
        <dbReference type="Proteomes" id="UP000789525"/>
    </source>
</evidence>
<gene>
    <name evidence="1" type="ORF">ACOLOM_LOCUS12674</name>
</gene>